<dbReference type="Pfam" id="PF01230">
    <property type="entry name" value="HIT"/>
    <property type="match status" value="1"/>
</dbReference>
<comment type="caution">
    <text evidence="3">The sequence shown here is derived from an EMBL/GenBank/DDBJ whole genome shotgun (WGS) entry which is preliminary data.</text>
</comment>
<dbReference type="EMBL" id="JAMQJY010000009">
    <property type="protein sequence ID" value="MCM2678032.1"/>
    <property type="molecule type" value="Genomic_DNA"/>
</dbReference>
<dbReference type="PROSITE" id="PS51084">
    <property type="entry name" value="HIT_2"/>
    <property type="match status" value="1"/>
</dbReference>
<dbReference type="RefSeq" id="WP_251611923.1">
    <property type="nucleotide sequence ID" value="NZ_JAMQJY010000009.1"/>
</dbReference>
<dbReference type="PRINTS" id="PR00332">
    <property type="entry name" value="HISTRIAD"/>
</dbReference>
<keyword evidence="4" id="KW-1185">Reference proteome</keyword>
<gene>
    <name evidence="3" type="ORF">NDM98_23260</name>
</gene>
<proteinExistence type="predicted"/>
<dbReference type="InterPro" id="IPR052908">
    <property type="entry name" value="AP-4-A_phosphorylase"/>
</dbReference>
<dbReference type="InterPro" id="IPR036265">
    <property type="entry name" value="HIT-like_sf"/>
</dbReference>
<dbReference type="PANTHER" id="PTHR42997">
    <property type="entry name" value="HIT FAMILY HYDROLASE"/>
    <property type="match status" value="1"/>
</dbReference>
<feature type="short sequence motif" description="Histidine triad motif" evidence="1">
    <location>
        <begin position="90"/>
        <end position="94"/>
    </location>
</feature>
<dbReference type="Proteomes" id="UP001203665">
    <property type="component" value="Unassembled WGS sequence"/>
</dbReference>
<evidence type="ECO:0000313" key="4">
    <source>
        <dbReference type="Proteomes" id="UP001203665"/>
    </source>
</evidence>
<feature type="domain" description="HIT" evidence="2">
    <location>
        <begin position="1"/>
        <end position="105"/>
    </location>
</feature>
<dbReference type="PANTHER" id="PTHR42997:SF1">
    <property type="entry name" value="AP-4-A PHOSPHORYLASE"/>
    <property type="match status" value="1"/>
</dbReference>
<dbReference type="InterPro" id="IPR011146">
    <property type="entry name" value="HIT-like"/>
</dbReference>
<dbReference type="SUPFAM" id="SSF54197">
    <property type="entry name" value="HIT-like"/>
    <property type="match status" value="1"/>
</dbReference>
<sequence>MTCPFCTIKEPLLENDLALCFFDTYPVNRGHLLIIPRRHVDDYFGLSLEEKAAMDELMIKGKVYIDQHFKPDAFNIGANCGEEAGQTIFHCHIHLIPRYSGDVEKPRGGVRGVIPGKQSY</sequence>
<protein>
    <submittedName>
        <fullName evidence="3">HIT family protein</fullName>
    </submittedName>
</protein>
<accession>A0ABT0XQ45</accession>
<organism evidence="3 4">
    <name type="scientific">Alkalicoccobacillus plakortidis</name>
    <dbReference type="NCBI Taxonomy" id="444060"/>
    <lineage>
        <taxon>Bacteria</taxon>
        <taxon>Bacillati</taxon>
        <taxon>Bacillota</taxon>
        <taxon>Bacilli</taxon>
        <taxon>Bacillales</taxon>
        <taxon>Bacillaceae</taxon>
        <taxon>Alkalicoccobacillus</taxon>
    </lineage>
</organism>
<evidence type="ECO:0000313" key="3">
    <source>
        <dbReference type="EMBL" id="MCM2678032.1"/>
    </source>
</evidence>
<name>A0ABT0XQ45_9BACI</name>
<dbReference type="Gene3D" id="3.30.428.10">
    <property type="entry name" value="HIT-like"/>
    <property type="match status" value="1"/>
</dbReference>
<dbReference type="InterPro" id="IPR001310">
    <property type="entry name" value="Histidine_triad_HIT"/>
</dbReference>
<evidence type="ECO:0000259" key="2">
    <source>
        <dbReference type="PROSITE" id="PS51084"/>
    </source>
</evidence>
<reference evidence="3" key="1">
    <citation type="submission" date="2022-06" db="EMBL/GenBank/DDBJ databases">
        <title>Alkalicoccobacillus porphyridii sp. nov., isolated from a marine red alga, Porphyridium purpureum and reclassification of Shouchella plakortidis and Shouchella gibsonii as Alkalicoccobacillus plakortidis comb. nov. and Alkalicoccobacillus gibsonii comb. nov.</title>
        <authorList>
            <person name="Kim K.H."/>
            <person name="Lee J.K."/>
            <person name="Han D.M."/>
            <person name="Baek J.H."/>
            <person name="Jeon C.O."/>
        </authorList>
    </citation>
    <scope>NUCLEOTIDE SEQUENCE</scope>
    <source>
        <strain evidence="3">DSM 19153</strain>
    </source>
</reference>
<evidence type="ECO:0000256" key="1">
    <source>
        <dbReference type="PROSITE-ProRule" id="PRU00464"/>
    </source>
</evidence>